<evidence type="ECO:0000313" key="2">
    <source>
        <dbReference type="EMBL" id="TQM39277.1"/>
    </source>
</evidence>
<dbReference type="EMBL" id="VFPJ01000001">
    <property type="protein sequence ID" value="TQM39932.1"/>
    <property type="molecule type" value="Genomic_DNA"/>
</dbReference>
<reference evidence="5 13" key="1">
    <citation type="submission" date="2019-06" db="EMBL/GenBank/DDBJ databases">
        <title>Genomic Encyclopedia of Archaeal and Bacterial Type Strains, Phase II (KMG-II): from individual species to whole genera.</title>
        <authorList>
            <person name="Goeker M."/>
        </authorList>
    </citation>
    <scope>NUCLEOTIDE SEQUENCE [LARGE SCALE GENOMIC DNA]</scope>
    <source>
        <strain evidence="5 13">DSM 24789</strain>
    </source>
</reference>
<evidence type="ECO:0000313" key="7">
    <source>
        <dbReference type="EMBL" id="TQM40033.1"/>
    </source>
</evidence>
<gene>
    <name evidence="2" type="ORF">BC670_0053</name>
    <name evidence="3" type="ORF">BC670_0250</name>
    <name evidence="4" type="ORF">BC670_0452</name>
    <name evidence="5" type="ORF">BC670_0781</name>
    <name evidence="6" type="ORF">BC670_0834</name>
    <name evidence="7" type="ORF">BC670_0893</name>
    <name evidence="8" type="ORF">BC670_0988</name>
    <name evidence="9" type="ORF">BC670_1077</name>
    <name evidence="10" type="ORF">BC670_2018</name>
    <name evidence="11" type="ORF">BC670_2023</name>
    <name evidence="12" type="ORF">BC670_2070</name>
</gene>
<proteinExistence type="predicted"/>
<evidence type="ECO:0000313" key="4">
    <source>
        <dbReference type="EMBL" id="TQM39635.1"/>
    </source>
</evidence>
<dbReference type="Pfam" id="PF12760">
    <property type="entry name" value="Zn_ribbon_IS1595"/>
    <property type="match status" value="1"/>
</dbReference>
<dbReference type="EMBL" id="VFPJ01000001">
    <property type="protein sequence ID" value="TQM41090.1"/>
    <property type="molecule type" value="Genomic_DNA"/>
</dbReference>
<evidence type="ECO:0000313" key="12">
    <source>
        <dbReference type="EMBL" id="TQM41135.1"/>
    </source>
</evidence>
<dbReference type="Pfam" id="PF12762">
    <property type="entry name" value="DDE_Tnp_IS1595"/>
    <property type="match status" value="1"/>
</dbReference>
<dbReference type="EMBL" id="VFPJ01000001">
    <property type="protein sequence ID" value="TQM41085.1"/>
    <property type="molecule type" value="Genomic_DNA"/>
</dbReference>
<dbReference type="EMBL" id="VFPJ01000001">
    <property type="protein sequence ID" value="TQM41135.1"/>
    <property type="molecule type" value="Genomic_DNA"/>
</dbReference>
<feature type="domain" description="ISXO2-like transposase" evidence="1">
    <location>
        <begin position="130"/>
        <end position="270"/>
    </location>
</feature>
<evidence type="ECO:0000313" key="13">
    <source>
        <dbReference type="Proteomes" id="UP000320773"/>
    </source>
</evidence>
<dbReference type="Proteomes" id="UP000320773">
    <property type="component" value="Unassembled WGS sequence"/>
</dbReference>
<dbReference type="AlphaFoldDB" id="A0A543G1H5"/>
<dbReference type="EMBL" id="VFPJ01000001">
    <property type="protein sequence ID" value="TQM39277.1"/>
    <property type="molecule type" value="Genomic_DNA"/>
</dbReference>
<evidence type="ECO:0000313" key="3">
    <source>
        <dbReference type="EMBL" id="TQM39454.1"/>
    </source>
</evidence>
<evidence type="ECO:0000313" key="6">
    <source>
        <dbReference type="EMBL" id="TQM39980.1"/>
    </source>
</evidence>
<dbReference type="InterPro" id="IPR024445">
    <property type="entry name" value="Tnp_ISXO2-like"/>
</dbReference>
<evidence type="ECO:0000313" key="8">
    <source>
        <dbReference type="EMBL" id="TQM40121.1"/>
    </source>
</evidence>
<dbReference type="SMART" id="SM01126">
    <property type="entry name" value="DDE_Tnp_IS1595"/>
    <property type="match status" value="1"/>
</dbReference>
<dbReference type="EMBL" id="VFPJ01000001">
    <property type="protein sequence ID" value="TQM39454.1"/>
    <property type="molecule type" value="Genomic_DNA"/>
</dbReference>
<sequence>MEYIFKGENILEFMKQFPDDKTCLEVLSNLKWSEGFKCRKCGHTKYCPTRKPFHRECTSCHISESPTAHTLFHKVKFGVQKAFCIVFEMSCTTKGISTLQLAKRYGITQKTAWLFTQKVKISMKSSKTHPLLGDVQVDEFVIGGKETGKQGRSYDTKKAKVVCAIELTKEGKIKRGYAKVIEDYSAKAILPIFDEHISKEANIKTDKWTAYTKIAKEYPNLKQEISQPTVNFKQINNIIQQLKSGLRTIQTHVSKHHLQKYLNEYFYRLNRSIYKETIFDNLIKRMINHEWVGWKLIVAPK</sequence>
<evidence type="ECO:0000313" key="5">
    <source>
        <dbReference type="EMBL" id="TQM39932.1"/>
    </source>
</evidence>
<evidence type="ECO:0000313" key="10">
    <source>
        <dbReference type="EMBL" id="TQM41085.1"/>
    </source>
</evidence>
<organism evidence="5 13">
    <name type="scientific">Flavobacterium branchiophilum</name>
    <dbReference type="NCBI Taxonomy" id="55197"/>
    <lineage>
        <taxon>Bacteria</taxon>
        <taxon>Pseudomonadati</taxon>
        <taxon>Bacteroidota</taxon>
        <taxon>Flavobacteriia</taxon>
        <taxon>Flavobacteriales</taxon>
        <taxon>Flavobacteriaceae</taxon>
        <taxon>Flavobacterium</taxon>
    </lineage>
</organism>
<dbReference type="NCBIfam" id="NF033547">
    <property type="entry name" value="transpos_IS1595"/>
    <property type="match status" value="1"/>
</dbReference>
<dbReference type="InterPro" id="IPR024442">
    <property type="entry name" value="Transposase_Zn_ribbon"/>
</dbReference>
<evidence type="ECO:0000313" key="9">
    <source>
        <dbReference type="EMBL" id="TQM40203.1"/>
    </source>
</evidence>
<evidence type="ECO:0000259" key="1">
    <source>
        <dbReference type="SMART" id="SM01126"/>
    </source>
</evidence>
<dbReference type="EMBL" id="VFPJ01000001">
    <property type="protein sequence ID" value="TQM40121.1"/>
    <property type="molecule type" value="Genomic_DNA"/>
</dbReference>
<dbReference type="EMBL" id="VFPJ01000001">
    <property type="protein sequence ID" value="TQM39980.1"/>
    <property type="molecule type" value="Genomic_DNA"/>
</dbReference>
<dbReference type="RefSeq" id="WP_141841206.1">
    <property type="nucleotide sequence ID" value="NZ_VFPJ01000001.1"/>
</dbReference>
<accession>A0A543G1H5</accession>
<comment type="caution">
    <text evidence="5">The sequence shown here is derived from an EMBL/GenBank/DDBJ whole genome shotgun (WGS) entry which is preliminary data.</text>
</comment>
<dbReference type="EMBL" id="VFPJ01000001">
    <property type="protein sequence ID" value="TQM39635.1"/>
    <property type="molecule type" value="Genomic_DNA"/>
</dbReference>
<name>A0A543G1H5_9FLAO</name>
<evidence type="ECO:0000313" key="11">
    <source>
        <dbReference type="EMBL" id="TQM41090.1"/>
    </source>
</evidence>
<protein>
    <submittedName>
        <fullName evidence="5">Transposase-like zinc ribbon protein</fullName>
    </submittedName>
</protein>
<dbReference type="EMBL" id="VFPJ01000001">
    <property type="protein sequence ID" value="TQM40033.1"/>
    <property type="molecule type" value="Genomic_DNA"/>
</dbReference>
<dbReference type="EMBL" id="VFPJ01000001">
    <property type="protein sequence ID" value="TQM40203.1"/>
    <property type="molecule type" value="Genomic_DNA"/>
</dbReference>